<dbReference type="STRING" id="490829.SAMN05421850_110136"/>
<dbReference type="Pfam" id="PF00353">
    <property type="entry name" value="HemolysinCabind"/>
    <property type="match status" value="19"/>
</dbReference>
<dbReference type="InterPro" id="IPR001343">
    <property type="entry name" value="Hemolysn_Ca-bd"/>
</dbReference>
<dbReference type="InterPro" id="IPR036844">
    <property type="entry name" value="Hint_dom_sf"/>
</dbReference>
<dbReference type="GO" id="GO:0016020">
    <property type="term" value="C:membrane"/>
    <property type="evidence" value="ECO:0007669"/>
    <property type="project" value="UniProtKB-SubCell"/>
</dbReference>
<dbReference type="PROSITE" id="PS50817">
    <property type="entry name" value="INTEIN_N_TER"/>
    <property type="match status" value="1"/>
</dbReference>
<dbReference type="GO" id="GO:0090729">
    <property type="term" value="F:toxin activity"/>
    <property type="evidence" value="ECO:0007669"/>
    <property type="project" value="UniProtKB-KW"/>
</dbReference>
<evidence type="ECO:0000256" key="5">
    <source>
        <dbReference type="ARBA" id="ARBA00022737"/>
    </source>
</evidence>
<feature type="compositionally biased region" description="Acidic residues" evidence="8">
    <location>
        <begin position="861"/>
        <end position="876"/>
    </location>
</feature>
<reference evidence="10 11" key="1">
    <citation type="submission" date="2016-10" db="EMBL/GenBank/DDBJ databases">
        <authorList>
            <person name="de Groot N.N."/>
        </authorList>
    </citation>
    <scope>NUCLEOTIDE SEQUENCE [LARGE SCALE GENOMIC DNA]</scope>
    <source>
        <strain evidence="10 11">DSM 28010</strain>
    </source>
</reference>
<dbReference type="Gene3D" id="2.170.16.10">
    <property type="entry name" value="Hedgehog/Intein (Hint) domain"/>
    <property type="match status" value="1"/>
</dbReference>
<dbReference type="GO" id="GO:0005509">
    <property type="term" value="F:calcium ion binding"/>
    <property type="evidence" value="ECO:0007669"/>
    <property type="project" value="InterPro"/>
</dbReference>
<evidence type="ECO:0000259" key="9">
    <source>
        <dbReference type="Pfam" id="PF13403"/>
    </source>
</evidence>
<gene>
    <name evidence="10" type="ORF">SAMN05421850_110136</name>
</gene>
<keyword evidence="7" id="KW-0472">Membrane</keyword>
<keyword evidence="11" id="KW-1185">Reference proteome</keyword>
<comment type="subcellular location">
    <subcellularLocation>
        <location evidence="1">Membrane</location>
    </subcellularLocation>
    <subcellularLocation>
        <location evidence="2">Secreted</location>
    </subcellularLocation>
</comment>
<feature type="compositionally biased region" description="Acidic residues" evidence="8">
    <location>
        <begin position="1578"/>
        <end position="1595"/>
    </location>
</feature>
<feature type="region of interest" description="Disordered" evidence="8">
    <location>
        <begin position="1481"/>
        <end position="1547"/>
    </location>
</feature>
<feature type="compositionally biased region" description="Acidic residues" evidence="8">
    <location>
        <begin position="1494"/>
        <end position="1506"/>
    </location>
</feature>
<dbReference type="InterPro" id="IPR003995">
    <property type="entry name" value="RTX_toxin_determinant-A"/>
</dbReference>
<dbReference type="Pfam" id="PF17963">
    <property type="entry name" value="Big_9"/>
    <property type="match status" value="2"/>
</dbReference>
<evidence type="ECO:0000256" key="8">
    <source>
        <dbReference type="SAM" id="MobiDB-lite"/>
    </source>
</evidence>
<feature type="region of interest" description="Disordered" evidence="8">
    <location>
        <begin position="1181"/>
        <end position="1200"/>
    </location>
</feature>
<dbReference type="InterPro" id="IPR028992">
    <property type="entry name" value="Hedgehog/Intein_dom"/>
</dbReference>
<evidence type="ECO:0000256" key="6">
    <source>
        <dbReference type="ARBA" id="ARBA00023026"/>
    </source>
</evidence>
<evidence type="ECO:0000313" key="11">
    <source>
        <dbReference type="Proteomes" id="UP000199340"/>
    </source>
</evidence>
<evidence type="ECO:0000256" key="7">
    <source>
        <dbReference type="ARBA" id="ARBA00023136"/>
    </source>
</evidence>
<accession>A0A1G8S651</accession>
<keyword evidence="6" id="KW-0843">Virulence</keyword>
<dbReference type="InterPro" id="IPR050557">
    <property type="entry name" value="RTX_toxin/Mannuronan_C5-epim"/>
</dbReference>
<organism evidence="10 11">
    <name type="scientific">Lutimaribacter saemankumensis</name>
    <dbReference type="NCBI Taxonomy" id="490829"/>
    <lineage>
        <taxon>Bacteria</taxon>
        <taxon>Pseudomonadati</taxon>
        <taxon>Pseudomonadota</taxon>
        <taxon>Alphaproteobacteria</taxon>
        <taxon>Rhodobacterales</taxon>
        <taxon>Roseobacteraceae</taxon>
        <taxon>Lutimaribacter</taxon>
    </lineage>
</organism>
<feature type="compositionally biased region" description="Pro residues" evidence="8">
    <location>
        <begin position="1512"/>
        <end position="1524"/>
    </location>
</feature>
<dbReference type="EMBL" id="FNEB01000010">
    <property type="protein sequence ID" value="SDJ24653.1"/>
    <property type="molecule type" value="Genomic_DNA"/>
</dbReference>
<evidence type="ECO:0000313" key="10">
    <source>
        <dbReference type="EMBL" id="SDJ24653.1"/>
    </source>
</evidence>
<dbReference type="Gene3D" id="2.60.40.3440">
    <property type="match status" value="2"/>
</dbReference>
<dbReference type="GO" id="GO:0016539">
    <property type="term" value="P:intein-mediated protein splicing"/>
    <property type="evidence" value="ECO:0007669"/>
    <property type="project" value="InterPro"/>
</dbReference>
<keyword evidence="5" id="KW-0677">Repeat</keyword>
<dbReference type="SUPFAM" id="SSF51294">
    <property type="entry name" value="Hedgehog/intein (Hint) domain"/>
    <property type="match status" value="1"/>
</dbReference>
<evidence type="ECO:0000256" key="4">
    <source>
        <dbReference type="ARBA" id="ARBA00022656"/>
    </source>
</evidence>
<dbReference type="OrthoDB" id="6305173at2"/>
<feature type="compositionally biased region" description="Low complexity" evidence="8">
    <location>
        <begin position="930"/>
        <end position="943"/>
    </location>
</feature>
<dbReference type="InterPro" id="IPR006141">
    <property type="entry name" value="Intein_N"/>
</dbReference>
<feature type="domain" description="Hedgehog/Intein (Hint)" evidence="9">
    <location>
        <begin position="1779"/>
        <end position="1925"/>
    </location>
</feature>
<dbReference type="InterPro" id="IPR011049">
    <property type="entry name" value="Serralysin-like_metalloprot_C"/>
</dbReference>
<protein>
    <submittedName>
        <fullName evidence="10">Ca2+-binding protein, RTX toxin-related</fullName>
    </submittedName>
</protein>
<sequence>MTKTTYVNAIYLGNFASVDTNENDYDAEHEAALKGVTVDHGTLQVVSLRLDDRDHNGTISDDECNPYCDKVTYDIGSGQVSNQTDATLTGYVTLTLGDGSTRTVEALLTQQANGDLFLNDLLNCGTLDNLQISSVTIDSFTCDNYAGWYTNQSVDNTSIVAPAPAGDGIVEGTAGDDVIDVAYTGDPEGDRIDAGDALAPNSGDEDIVDAGCGDDDVHAGAANDEVYAGGGDDTVFGDAGNDTIYGDRSLGEADNNGDAKVLDWGSIGDGTGIVEGCPVDIDADGINVHVSFDKQDYGATAKATSTRQYVDTASGETFDTNSALELFGKGGEGGWDNTSTTRLDFSATNAAYSDEVQNVAFRINDIDEGTSSDDHIDRVTIRAFDAQGNAVDVQLTAGSFISLSGDTATGDENLDTDYGPDDARGSLLVEIAGPVSYIEIDYDNGECTDQKVWVSDVHFDTIGTVADCPPGDDSLLGGAGDDVIYGEDGHDTLYGDEGDDRLLGGVGNDTLDGGAGNDILRGNADRDVIFAGGGDDVDGGSAGDDHDILDLTGQGTYYLENVTADTNGNGFNGTVVFVDGEGTPTGETINFVEIEEIRGTEFNRGPDAVDDSVTGDEDTVITGNVLANDTDPDSDPLTVVSNTDPANGAVTVNPDGSFEYTPNPDFNGTDSFTYTVSDGQGGTDTATVTITVGAVNDDPDAVNDSAATPFDTPIVVDVLGNDTDPENDPLTVIGTTDGANGTVALDPVTGNPVYTPNPGFAGTDQFTYTISDGNGGTDTATVTITVEPDPRDGIVEGTGGDDLIDVAYTGDPEGDMIDAGDAILPGDAPNDDVVEAGDGNDTVLAGVGDDEVYGGAGNDELLGEDGDDSLYGEEGDDTLRGGMGDDLIDGGDGNDSVRANEGEDTVIGGAGNDTLRGGEDNDTVDGGAGDDLLYGGLGDDSVLGGDGDDELRGNEGSDTLLGGDGNDSIAADDPGDVLDAETFVGVPFEEFPDTENNRDYVDGGAGNDTIDGGDDADTLIGGTGDDVIEGGIDNDSITGNDGNDSITDIQGADFIDGGAGDDTIIAGVDTFSDYVGDDPNLPNPLLIDPTTGLPALSDPNTDDGKDTVLGGDGNDFIATGDDADYIDGGADNDTIDAGIDDDTVIGGSGDDSIIGGHGSDSILGEEGDDWINAGDSSLLFGQAPDASDPVPTNGRDFVDGGAGNDTIFGEDDEDTLLGGDGDDVIDGGIDDDLIEGGDGDDILSGAADEDTLLGGAGNDIILAGTEDDLVEGNDGVDVILGEEGDDTLLGGADTDLVLGGTGDDLIEGGSGVDILDGEDGDDTVDGGDDTDLIFGEAGQDLLTGGGGSDIVLGGTDGDLIYGDGIVDEGNTPDGDADILFGEEGDDTIFGGAGDDLIDGGEGADEMRGGDDQDTFIEVGPGDVIDGGEGGVDFDTMVLSAPANIIYDPLNPENGTIEFIDLETQTVFGTATFRNIENIEFVQPDVNPAQPANDENSDPDTQPEDVVIDYNPPVSPAPAPPPSAPQPEGHVDGTSGSDLIGPGYVDIDGDEIDAGDAILSGEFGDDDIVRAYDGDDTVDAGLGDDEVFGGDGDDSIDGNAGDDVLRGQDGDDTILGGEGDDRIDGGDGDDLGDGGAGDDTVVGRDGDDIVYGGDGNDFVTGDDGDDSVFGGAGNDLLLGGDGNDTIDGGDDDNIDRAAGGDDADLFTGFGAGDTVEGGSGGADYDTLDLTGTAPAGGSLSVTITGPDSNGNGSDGFVTYFDATGSEIGRLDFTEIEEIVPCFTPGTTIATPQGERLIEDLKTGDRVITRDNGIQEIRWIGAKPVTGVELAKNPHLKPVLIRKGALGNGLPERDMLVSPNHRLLVNNDKTALYFEEREVLAAAKHLVGADGIHEVDVMSTTYIHFMFDHHEVVLSNGSWTESFQPGDMSLKGVGNAQRNEIFELFPELRTREGIDDYQAARRALKKHEAKLLIK</sequence>
<dbReference type="InterPro" id="IPR018511">
    <property type="entry name" value="Hemolysin-typ_Ca-bd_CS"/>
</dbReference>
<dbReference type="PANTHER" id="PTHR38340:SF1">
    <property type="entry name" value="S-LAYER PROTEIN"/>
    <property type="match status" value="1"/>
</dbReference>
<dbReference type="PROSITE" id="PS00330">
    <property type="entry name" value="HEMOLYSIN_CALCIUM"/>
    <property type="match status" value="5"/>
</dbReference>
<dbReference type="Gene3D" id="2.150.10.10">
    <property type="entry name" value="Serralysin-like metalloprotease, C-terminal"/>
    <property type="match status" value="7"/>
</dbReference>
<feature type="region of interest" description="Disordered" evidence="8">
    <location>
        <begin position="1578"/>
        <end position="1648"/>
    </location>
</feature>
<evidence type="ECO:0000256" key="1">
    <source>
        <dbReference type="ARBA" id="ARBA00004370"/>
    </source>
</evidence>
<name>A0A1G8S651_9RHOB</name>
<dbReference type="RefSeq" id="WP_090030092.1">
    <property type="nucleotide sequence ID" value="NZ_FNEB01000010.1"/>
</dbReference>
<dbReference type="SUPFAM" id="SSF51120">
    <property type="entry name" value="beta-Roll"/>
    <property type="match status" value="10"/>
</dbReference>
<evidence type="ECO:0000256" key="3">
    <source>
        <dbReference type="ARBA" id="ARBA00022525"/>
    </source>
</evidence>
<dbReference type="PRINTS" id="PR00313">
    <property type="entry name" value="CABNDNGRPT"/>
</dbReference>
<keyword evidence="3" id="KW-0964">Secreted</keyword>
<dbReference type="Proteomes" id="UP000199340">
    <property type="component" value="Unassembled WGS sequence"/>
</dbReference>
<dbReference type="NCBIfam" id="NF012211">
    <property type="entry name" value="tand_rpt_95"/>
    <property type="match status" value="2"/>
</dbReference>
<dbReference type="Pfam" id="PF13403">
    <property type="entry name" value="Hint_2"/>
    <property type="match status" value="1"/>
</dbReference>
<feature type="region of interest" description="Disordered" evidence="8">
    <location>
        <begin position="846"/>
        <end position="975"/>
    </location>
</feature>
<dbReference type="PANTHER" id="PTHR38340">
    <property type="entry name" value="S-LAYER PROTEIN"/>
    <property type="match status" value="1"/>
</dbReference>
<proteinExistence type="predicted"/>
<dbReference type="GO" id="GO:0005576">
    <property type="term" value="C:extracellular region"/>
    <property type="evidence" value="ECO:0007669"/>
    <property type="project" value="UniProtKB-SubCell"/>
</dbReference>
<keyword evidence="4" id="KW-0800">Toxin</keyword>
<evidence type="ECO:0000256" key="2">
    <source>
        <dbReference type="ARBA" id="ARBA00004613"/>
    </source>
</evidence>
<dbReference type="PRINTS" id="PR01488">
    <property type="entry name" value="RTXTOXINA"/>
</dbReference>